<comment type="caution">
    <text evidence="1">The sequence shown here is derived from an EMBL/GenBank/DDBJ whole genome shotgun (WGS) entry which is preliminary data.</text>
</comment>
<dbReference type="InterPro" id="IPR015943">
    <property type="entry name" value="WD40/YVTN_repeat-like_dom_sf"/>
</dbReference>
<protein>
    <submittedName>
        <fullName evidence="1">Uncharacterized protein</fullName>
    </submittedName>
</protein>
<dbReference type="EMBL" id="BLBC01000008">
    <property type="protein sequence ID" value="GET46192.1"/>
    <property type="molecule type" value="Genomic_DNA"/>
</dbReference>
<evidence type="ECO:0000313" key="1">
    <source>
        <dbReference type="EMBL" id="GET46192.1"/>
    </source>
</evidence>
<keyword evidence="2" id="KW-1185">Reference proteome</keyword>
<accession>A0A5M4BA60</accession>
<reference evidence="2" key="1">
    <citation type="journal article" date="2020" name="Int. J. Syst. Evol. Microbiol.">
        <title>Capnocytophaga felis sp. nov. isolated from the feline oral cavity.</title>
        <authorList>
            <person name="Suzuki M."/>
            <person name="Umeda K."/>
            <person name="Kimura M."/>
            <person name="Imaoka K."/>
            <person name="Morikawa S."/>
            <person name="Maeda K."/>
        </authorList>
    </citation>
    <scope>NUCLEOTIDE SEQUENCE [LARGE SCALE GENOMIC DNA]</scope>
    <source>
        <strain evidence="2">KC07070</strain>
    </source>
</reference>
<dbReference type="InterPro" id="IPR011047">
    <property type="entry name" value="Quinoprotein_ADH-like_sf"/>
</dbReference>
<name>A0A5M4BA60_9FLAO</name>
<sequence length="342" mass="40667">MYRLAQKISDLYGYMCIDNRIYVNRKGIEYLQELSLNGDILWQSKEKDIANYYVSKDVIIFNLYNDSEDQIFDDLFIYDRNTKEIISNKKISLNLYAKRCYYKNIFYNIRDKEIIIFDISKGKILEKRATEIKGVTLFITEHLLISKKDIYIYIYIKNDFSLLWQKNIRDFFNKEDSKNNQLRIQEIYTYKDNFIVVSTFGILSLNPQDGSLIWKTESYARTMEVVGNFGYVCTGGSLYRVNLDNGEMYDYGREYADLPDFEYEGKTYWAAGHRVVYNDGLLWYLVYDAGDSFVIAIDPETANYQWIHKIDTYEKADEIEFHNDKMFILDTGGDLFIYQREI</sequence>
<gene>
    <name evidence="1" type="ORF">RCZ01_14940</name>
</gene>
<evidence type="ECO:0000313" key="2">
    <source>
        <dbReference type="Proteomes" id="UP000398217"/>
    </source>
</evidence>
<dbReference type="Proteomes" id="UP000398217">
    <property type="component" value="Unassembled WGS sequence"/>
</dbReference>
<dbReference type="RefSeq" id="WP_155284823.1">
    <property type="nucleotide sequence ID" value="NZ_BLBC01000008.1"/>
</dbReference>
<dbReference type="AlphaFoldDB" id="A0A5M4BA60"/>
<dbReference type="Gene3D" id="2.130.10.10">
    <property type="entry name" value="YVTN repeat-like/Quinoprotein amine dehydrogenase"/>
    <property type="match status" value="1"/>
</dbReference>
<organism evidence="1 2">
    <name type="scientific">Capnocytophaga felis</name>
    <dbReference type="NCBI Taxonomy" id="2267611"/>
    <lineage>
        <taxon>Bacteria</taxon>
        <taxon>Pseudomonadati</taxon>
        <taxon>Bacteroidota</taxon>
        <taxon>Flavobacteriia</taxon>
        <taxon>Flavobacteriales</taxon>
        <taxon>Flavobacteriaceae</taxon>
        <taxon>Capnocytophaga</taxon>
    </lineage>
</organism>
<proteinExistence type="predicted"/>
<dbReference type="OrthoDB" id="1151230at2"/>
<dbReference type="SUPFAM" id="SSF50998">
    <property type="entry name" value="Quinoprotein alcohol dehydrogenase-like"/>
    <property type="match status" value="1"/>
</dbReference>